<protein>
    <submittedName>
        <fullName evidence="9">Polygalacturonase</fullName>
    </submittedName>
</protein>
<keyword evidence="6 8" id="KW-0326">Glycosidase</keyword>
<keyword evidence="3" id="KW-0134">Cell wall</keyword>
<evidence type="ECO:0000256" key="7">
    <source>
        <dbReference type="ARBA" id="ARBA00023316"/>
    </source>
</evidence>
<evidence type="ECO:0000313" key="10">
    <source>
        <dbReference type="Proteomes" id="UP000436088"/>
    </source>
</evidence>
<accession>A0A6A2WQS4</accession>
<dbReference type="InterPro" id="IPR011050">
    <property type="entry name" value="Pectin_lyase_fold/virulence"/>
</dbReference>
<evidence type="ECO:0000256" key="6">
    <source>
        <dbReference type="ARBA" id="ARBA00023295"/>
    </source>
</evidence>
<evidence type="ECO:0000256" key="3">
    <source>
        <dbReference type="ARBA" id="ARBA00022512"/>
    </source>
</evidence>
<evidence type="ECO:0000256" key="1">
    <source>
        <dbReference type="ARBA" id="ARBA00004191"/>
    </source>
</evidence>
<dbReference type="Proteomes" id="UP000436088">
    <property type="component" value="Unassembled WGS sequence"/>
</dbReference>
<dbReference type="InterPro" id="IPR012334">
    <property type="entry name" value="Pectin_lyas_fold"/>
</dbReference>
<sequence length="346" mass="38056">MEAQLGALDVVAKFGAKDDLNTDLSKPLLDAWKEACASPTPSTIVIPKGTYLLSQATLEGPCKAPIELQVQGNIKAPADPKAFKEPKWVSFLHVENFKLFGGGAFDGQGTAAYKREGCEKHDFCSNLPINIRFDYLTNAMIQDITIRDSKQFHANVLGCKNITFESVTVSAPEDSPNTDGIHIGRSDGVKIINTNIKLATIVFQLGMVPKSGHHRSNLWTRTRHQYRIKTWAGQFPGTASDMHFEDITVNNYIDLAGRINVKLSNISFKNIHGTAALPEVVKLVCSGTFPCENVELADIDITFSGPNGPAKSECKMLHQNYWQTESGSMFYSRTSKPYPYGLNVGL</sequence>
<dbReference type="PANTHER" id="PTHR31375">
    <property type="match status" value="1"/>
</dbReference>
<reference evidence="9" key="1">
    <citation type="submission" date="2019-09" db="EMBL/GenBank/DDBJ databases">
        <title>Draft genome information of white flower Hibiscus syriacus.</title>
        <authorList>
            <person name="Kim Y.-M."/>
        </authorList>
    </citation>
    <scope>NUCLEOTIDE SEQUENCE [LARGE SCALE GENOMIC DNA]</scope>
    <source>
        <strain evidence="9">YM2019G1</strain>
    </source>
</reference>
<dbReference type="AlphaFoldDB" id="A0A6A2WQS4"/>
<dbReference type="GO" id="GO:0005975">
    <property type="term" value="P:carbohydrate metabolic process"/>
    <property type="evidence" value="ECO:0007669"/>
    <property type="project" value="InterPro"/>
</dbReference>
<keyword evidence="5 8" id="KW-0378">Hydrolase</keyword>
<evidence type="ECO:0000313" key="9">
    <source>
        <dbReference type="EMBL" id="KAE8663322.1"/>
    </source>
</evidence>
<dbReference type="InterPro" id="IPR000743">
    <property type="entry name" value="Glyco_hydro_28"/>
</dbReference>
<keyword evidence="10" id="KW-1185">Reference proteome</keyword>
<comment type="similarity">
    <text evidence="2 8">Belongs to the glycosyl hydrolase 28 family.</text>
</comment>
<name>A0A6A2WQS4_HIBSY</name>
<comment type="subcellular location">
    <subcellularLocation>
        <location evidence="1">Secreted</location>
        <location evidence="1">Cell wall</location>
    </subcellularLocation>
</comment>
<dbReference type="GO" id="GO:0004650">
    <property type="term" value="F:polygalacturonase activity"/>
    <property type="evidence" value="ECO:0007669"/>
    <property type="project" value="InterPro"/>
</dbReference>
<dbReference type="EMBL" id="VEPZ02001681">
    <property type="protein sequence ID" value="KAE8663322.1"/>
    <property type="molecule type" value="Genomic_DNA"/>
</dbReference>
<evidence type="ECO:0000256" key="8">
    <source>
        <dbReference type="RuleBase" id="RU361169"/>
    </source>
</evidence>
<proteinExistence type="inferred from homology"/>
<evidence type="ECO:0000256" key="2">
    <source>
        <dbReference type="ARBA" id="ARBA00008834"/>
    </source>
</evidence>
<dbReference type="GO" id="GO:0071555">
    <property type="term" value="P:cell wall organization"/>
    <property type="evidence" value="ECO:0007669"/>
    <property type="project" value="UniProtKB-KW"/>
</dbReference>
<keyword evidence="4" id="KW-0964">Secreted</keyword>
<evidence type="ECO:0000256" key="5">
    <source>
        <dbReference type="ARBA" id="ARBA00022801"/>
    </source>
</evidence>
<keyword evidence="7" id="KW-0961">Cell wall biogenesis/degradation</keyword>
<dbReference type="SUPFAM" id="SSF51126">
    <property type="entry name" value="Pectin lyase-like"/>
    <property type="match status" value="1"/>
</dbReference>
<evidence type="ECO:0000256" key="4">
    <source>
        <dbReference type="ARBA" id="ARBA00022525"/>
    </source>
</evidence>
<dbReference type="Pfam" id="PF00295">
    <property type="entry name" value="Glyco_hydro_28"/>
    <property type="match status" value="2"/>
</dbReference>
<comment type="caution">
    <text evidence="9">The sequence shown here is derived from an EMBL/GenBank/DDBJ whole genome shotgun (WGS) entry which is preliminary data.</text>
</comment>
<gene>
    <name evidence="9" type="ORF">F3Y22_tig00112988pilonHSYRG00137</name>
</gene>
<dbReference type="Gene3D" id="2.160.20.10">
    <property type="entry name" value="Single-stranded right-handed beta-helix, Pectin lyase-like"/>
    <property type="match status" value="1"/>
</dbReference>
<organism evidence="9 10">
    <name type="scientific">Hibiscus syriacus</name>
    <name type="common">Rose of Sharon</name>
    <dbReference type="NCBI Taxonomy" id="106335"/>
    <lineage>
        <taxon>Eukaryota</taxon>
        <taxon>Viridiplantae</taxon>
        <taxon>Streptophyta</taxon>
        <taxon>Embryophyta</taxon>
        <taxon>Tracheophyta</taxon>
        <taxon>Spermatophyta</taxon>
        <taxon>Magnoliopsida</taxon>
        <taxon>eudicotyledons</taxon>
        <taxon>Gunneridae</taxon>
        <taxon>Pentapetalae</taxon>
        <taxon>rosids</taxon>
        <taxon>malvids</taxon>
        <taxon>Malvales</taxon>
        <taxon>Malvaceae</taxon>
        <taxon>Malvoideae</taxon>
        <taxon>Hibiscus</taxon>
    </lineage>
</organism>